<evidence type="ECO:0000259" key="1">
    <source>
        <dbReference type="Pfam" id="PF07883"/>
    </source>
</evidence>
<protein>
    <submittedName>
        <fullName evidence="2">Cupin domain-containing protein</fullName>
    </submittedName>
</protein>
<feature type="domain" description="Cupin type-2" evidence="1">
    <location>
        <begin position="41"/>
        <end position="107"/>
    </location>
</feature>
<dbReference type="Gene3D" id="2.60.120.10">
    <property type="entry name" value="Jelly Rolls"/>
    <property type="match status" value="1"/>
</dbReference>
<keyword evidence="3" id="KW-1185">Reference proteome</keyword>
<dbReference type="InterPro" id="IPR013096">
    <property type="entry name" value="Cupin_2"/>
</dbReference>
<dbReference type="AlphaFoldDB" id="A0A858Q9L7"/>
<dbReference type="PANTHER" id="PTHR36114">
    <property type="entry name" value="16.7 KDA PROTEIN IN WHIE LOCUS"/>
    <property type="match status" value="1"/>
</dbReference>
<dbReference type="Pfam" id="PF07883">
    <property type="entry name" value="Cupin_2"/>
    <property type="match status" value="1"/>
</dbReference>
<dbReference type="InterPro" id="IPR052044">
    <property type="entry name" value="PKS_Associated_Protein"/>
</dbReference>
<dbReference type="Proteomes" id="UP000503004">
    <property type="component" value="Chromosome"/>
</dbReference>
<reference evidence="3" key="1">
    <citation type="submission" date="2019-12" db="EMBL/GenBank/DDBJ databases">
        <authorList>
            <person name="Awala S.I."/>
            <person name="Rhee S.K."/>
        </authorList>
    </citation>
    <scope>NUCLEOTIDE SEQUENCE [LARGE SCALE GENOMIC DNA]</scope>
    <source>
        <strain evidence="3">IM1</strain>
    </source>
</reference>
<organism evidence="2 3">
    <name type="scientific">Methylococcus geothermalis</name>
    <dbReference type="NCBI Taxonomy" id="2681310"/>
    <lineage>
        <taxon>Bacteria</taxon>
        <taxon>Pseudomonadati</taxon>
        <taxon>Pseudomonadota</taxon>
        <taxon>Gammaproteobacteria</taxon>
        <taxon>Methylococcales</taxon>
        <taxon>Methylococcaceae</taxon>
        <taxon>Methylococcus</taxon>
    </lineage>
</organism>
<evidence type="ECO:0000313" key="2">
    <source>
        <dbReference type="EMBL" id="QJD30540.1"/>
    </source>
</evidence>
<evidence type="ECO:0000313" key="3">
    <source>
        <dbReference type="Proteomes" id="UP000503004"/>
    </source>
</evidence>
<gene>
    <name evidence="2" type="ORF">GNH96_11505</name>
</gene>
<dbReference type="InterPro" id="IPR014710">
    <property type="entry name" value="RmlC-like_jellyroll"/>
</dbReference>
<dbReference type="PANTHER" id="PTHR36114:SF1">
    <property type="entry name" value="16.7 KDA PROTEIN IN WHIE LOCUS"/>
    <property type="match status" value="1"/>
</dbReference>
<proteinExistence type="predicted"/>
<accession>A0A858Q9L7</accession>
<sequence length="125" mass="13780">MTQAGINHGSAVEYYFDERCYITEWWNSPADDDVSIAQARVEAGVTTRLHRLRNVTERYLILQGEGRVEIGALEPEVVGPGDVAVIPPGVSQRIANTGNTDLVFLAICTPRFTPEIYEDIDADGD</sequence>
<dbReference type="CDD" id="cd02214">
    <property type="entry name" value="cupin_MJ1618"/>
    <property type="match status" value="1"/>
</dbReference>
<dbReference type="KEGG" id="metu:GNH96_11505"/>
<dbReference type="InterPro" id="IPR011051">
    <property type="entry name" value="RmlC_Cupin_sf"/>
</dbReference>
<dbReference type="EMBL" id="CP046565">
    <property type="protein sequence ID" value="QJD30540.1"/>
    <property type="molecule type" value="Genomic_DNA"/>
</dbReference>
<name>A0A858Q9L7_9GAMM</name>
<dbReference type="SUPFAM" id="SSF51182">
    <property type="entry name" value="RmlC-like cupins"/>
    <property type="match status" value="1"/>
</dbReference>
<dbReference type="RefSeq" id="WP_169603816.1">
    <property type="nucleotide sequence ID" value="NZ_CP046565.1"/>
</dbReference>